<dbReference type="Proteomes" id="UP000887564">
    <property type="component" value="Unplaced"/>
</dbReference>
<accession>A0A914RI03</accession>
<proteinExistence type="predicted"/>
<dbReference type="WBParaSite" id="PEQ_0000137201-mRNA-1">
    <property type="protein sequence ID" value="PEQ_0000137201-mRNA-1"/>
    <property type="gene ID" value="PEQ_0000137201"/>
</dbReference>
<name>A0A914RI03_PAREQ</name>
<dbReference type="AlphaFoldDB" id="A0A914RI03"/>
<evidence type="ECO:0000313" key="2">
    <source>
        <dbReference type="WBParaSite" id="PEQ_0000137201-mRNA-1"/>
    </source>
</evidence>
<keyword evidence="1" id="KW-1185">Reference proteome</keyword>
<organism evidence="1 2">
    <name type="scientific">Parascaris equorum</name>
    <name type="common">Equine roundworm</name>
    <dbReference type="NCBI Taxonomy" id="6256"/>
    <lineage>
        <taxon>Eukaryota</taxon>
        <taxon>Metazoa</taxon>
        <taxon>Ecdysozoa</taxon>
        <taxon>Nematoda</taxon>
        <taxon>Chromadorea</taxon>
        <taxon>Rhabditida</taxon>
        <taxon>Spirurina</taxon>
        <taxon>Ascaridomorpha</taxon>
        <taxon>Ascaridoidea</taxon>
        <taxon>Ascarididae</taxon>
        <taxon>Parascaris</taxon>
    </lineage>
</organism>
<reference evidence="2" key="1">
    <citation type="submission" date="2022-11" db="UniProtKB">
        <authorList>
            <consortium name="WormBaseParasite"/>
        </authorList>
    </citation>
    <scope>IDENTIFICATION</scope>
</reference>
<sequence>MQEGTVLRVGLEAYDPRLHLMEQHPTVFKMFALALVKIFSNVWVDWLRLAEGEEEDVDRLLRVLPYLLIDSLNQSEIINSILKELIHRYPDRPHPRPVAIFSIIHHVFLVSCPLQIHYGLVVIEAILLCSCLLLMLVPAFATTGPTGKVLYVLLFSAADLRYFPNTYFRQKDNIRFYVVVGRRPEATWLDNYWFNFTVRSLLLRLDNEASTKLRTSMQKYIRNGLEYVDPERVRNYPTV</sequence>
<evidence type="ECO:0000313" key="1">
    <source>
        <dbReference type="Proteomes" id="UP000887564"/>
    </source>
</evidence>
<protein>
    <submittedName>
        <fullName evidence="2">Proteasome activator Blm10 mid region domain-containing protein</fullName>
    </submittedName>
</protein>